<protein>
    <submittedName>
        <fullName evidence="2">Uncharacterized protein</fullName>
    </submittedName>
</protein>
<evidence type="ECO:0000256" key="1">
    <source>
        <dbReference type="SAM" id="MobiDB-lite"/>
    </source>
</evidence>
<name>A0A2L2TPH9_9HYPO</name>
<organism evidence="2 3">
    <name type="scientific">Fusarium venenatum</name>
    <dbReference type="NCBI Taxonomy" id="56646"/>
    <lineage>
        <taxon>Eukaryota</taxon>
        <taxon>Fungi</taxon>
        <taxon>Dikarya</taxon>
        <taxon>Ascomycota</taxon>
        <taxon>Pezizomycotina</taxon>
        <taxon>Sordariomycetes</taxon>
        <taxon>Hypocreomycetidae</taxon>
        <taxon>Hypocreales</taxon>
        <taxon>Nectriaceae</taxon>
        <taxon>Fusarium</taxon>
    </lineage>
</organism>
<sequence>MSDDSGSEESGLNDKSNQDDDDDDGKSPPKKKVRRGPVKGAPRKGPYIKCVNKMLDGHVIGPGQGLQKAAILVYNGKTVNNWVELVTQFKQASERGAAPRTAAPQAGLFSLSFAQATARARPQRENPRREGLPQEATGTNSAQFAPTVPQLVNRDSQAQLLQEAQAHNHRLEQLITQTNGRINQLTVVVRLLQQSLQTKESGFTAISSAELRQMHNEMRRVNGADNADLPSFTP</sequence>
<dbReference type="EMBL" id="LN649229">
    <property type="protein sequence ID" value="CEI65336.1"/>
    <property type="molecule type" value="Genomic_DNA"/>
</dbReference>
<dbReference type="Proteomes" id="UP000245910">
    <property type="component" value="Chromosome I"/>
</dbReference>
<dbReference type="AlphaFoldDB" id="A0A2L2TPH9"/>
<feature type="compositionally biased region" description="Basic and acidic residues" evidence="1">
    <location>
        <begin position="122"/>
        <end position="132"/>
    </location>
</feature>
<accession>A0A2L2TPH9</accession>
<feature type="compositionally biased region" description="Basic residues" evidence="1">
    <location>
        <begin position="28"/>
        <end position="37"/>
    </location>
</feature>
<feature type="region of interest" description="Disordered" evidence="1">
    <location>
        <begin position="117"/>
        <end position="143"/>
    </location>
</feature>
<feature type="region of interest" description="Disordered" evidence="1">
    <location>
        <begin position="1"/>
        <end position="46"/>
    </location>
</feature>
<evidence type="ECO:0000313" key="3">
    <source>
        <dbReference type="Proteomes" id="UP000245910"/>
    </source>
</evidence>
<evidence type="ECO:0000313" key="2">
    <source>
        <dbReference type="EMBL" id="CEI65336.1"/>
    </source>
</evidence>
<reference evidence="3" key="1">
    <citation type="submission" date="2014-10" db="EMBL/GenBank/DDBJ databases">
        <authorList>
            <person name="King R."/>
        </authorList>
    </citation>
    <scope>NUCLEOTIDE SEQUENCE [LARGE SCALE GENOMIC DNA]</scope>
    <source>
        <strain evidence="3">A3/5</strain>
    </source>
</reference>
<keyword evidence="3" id="KW-1185">Reference proteome</keyword>
<proteinExistence type="predicted"/>